<dbReference type="Gene3D" id="3.30.420.10">
    <property type="entry name" value="Ribonuclease H-like superfamily/Ribonuclease H"/>
    <property type="match status" value="1"/>
</dbReference>
<dbReference type="InterPro" id="IPR036397">
    <property type="entry name" value="RNaseH_sf"/>
</dbReference>
<name>A0A8B6BEK3_MYTGA</name>
<gene>
    <name evidence="1" type="ORF">MGAL_10B031518</name>
</gene>
<accession>A0A8B6BEK3</accession>
<reference evidence="1" key="1">
    <citation type="submission" date="2018-11" db="EMBL/GenBank/DDBJ databases">
        <authorList>
            <person name="Alioto T."/>
            <person name="Alioto T."/>
        </authorList>
    </citation>
    <scope>NUCLEOTIDE SEQUENCE</scope>
</reference>
<dbReference type="GO" id="GO:0003676">
    <property type="term" value="F:nucleic acid binding"/>
    <property type="evidence" value="ECO:0007669"/>
    <property type="project" value="InterPro"/>
</dbReference>
<sequence>MVRHTNKEKRVAFFKMLVENNDQFNDMNFSDECTVHLHQNTVYIYRRFDQVRPSLPKPKHPLKVHVWAGIRKKGATLILIFDGTKYYKWTVLYRPHHEGHIPVRQATPGLLAVASDDDTDKENTIPADMNIPVDRRIILKDRAHSAGNFASILLKELMPQLFGQEISEICIIGTGRDKCKKGSVPTG</sequence>
<organism evidence="1 2">
    <name type="scientific">Mytilus galloprovincialis</name>
    <name type="common">Mediterranean mussel</name>
    <dbReference type="NCBI Taxonomy" id="29158"/>
    <lineage>
        <taxon>Eukaryota</taxon>
        <taxon>Metazoa</taxon>
        <taxon>Spiralia</taxon>
        <taxon>Lophotrochozoa</taxon>
        <taxon>Mollusca</taxon>
        <taxon>Bivalvia</taxon>
        <taxon>Autobranchia</taxon>
        <taxon>Pteriomorphia</taxon>
        <taxon>Mytilida</taxon>
        <taxon>Mytiloidea</taxon>
        <taxon>Mytilidae</taxon>
        <taxon>Mytilinae</taxon>
        <taxon>Mytilus</taxon>
    </lineage>
</organism>
<dbReference type="Proteomes" id="UP000596742">
    <property type="component" value="Unassembled WGS sequence"/>
</dbReference>
<comment type="caution">
    <text evidence="1">The sequence shown here is derived from an EMBL/GenBank/DDBJ whole genome shotgun (WGS) entry which is preliminary data.</text>
</comment>
<dbReference type="EMBL" id="UYJE01000046">
    <property type="protein sequence ID" value="VDH89529.1"/>
    <property type="molecule type" value="Genomic_DNA"/>
</dbReference>
<evidence type="ECO:0000313" key="1">
    <source>
        <dbReference type="EMBL" id="VDH89529.1"/>
    </source>
</evidence>
<dbReference type="OrthoDB" id="5860893at2759"/>
<protein>
    <submittedName>
        <fullName evidence="1">Uncharacterized protein</fullName>
    </submittedName>
</protein>
<dbReference type="AlphaFoldDB" id="A0A8B6BEK3"/>
<proteinExistence type="predicted"/>
<keyword evidence="2" id="KW-1185">Reference proteome</keyword>
<evidence type="ECO:0000313" key="2">
    <source>
        <dbReference type="Proteomes" id="UP000596742"/>
    </source>
</evidence>